<evidence type="ECO:0000313" key="6">
    <source>
        <dbReference type="Proteomes" id="UP000192927"/>
    </source>
</evidence>
<dbReference type="InterPro" id="IPR027417">
    <property type="entry name" value="P-loop_NTPase"/>
</dbReference>
<dbReference type="InterPro" id="IPR056125">
    <property type="entry name" value="DUF7708"/>
</dbReference>
<dbReference type="Gene3D" id="3.40.50.300">
    <property type="entry name" value="P-loop containing nucleotide triphosphate hydrolases"/>
    <property type="match status" value="1"/>
</dbReference>
<dbReference type="PANTHER" id="PTHR35205">
    <property type="entry name" value="NB-ARC AND TPR DOMAIN PROTEIN"/>
    <property type="match status" value="1"/>
</dbReference>
<feature type="domain" description="DUF7708" evidence="3">
    <location>
        <begin position="198"/>
        <end position="291"/>
    </location>
</feature>
<evidence type="ECO:0000259" key="2">
    <source>
        <dbReference type="Pfam" id="PF00931"/>
    </source>
</evidence>
<dbReference type="Pfam" id="PF25000">
    <property type="entry name" value="DUF7779"/>
    <property type="match status" value="1"/>
</dbReference>
<dbReference type="SUPFAM" id="SSF52540">
    <property type="entry name" value="P-loop containing nucleoside triphosphate hydrolases"/>
    <property type="match status" value="1"/>
</dbReference>
<dbReference type="PANTHER" id="PTHR35205:SF1">
    <property type="entry name" value="ZU5 DOMAIN-CONTAINING PROTEIN"/>
    <property type="match status" value="1"/>
</dbReference>
<name>A0A1W5D2A9_9LECA</name>
<dbReference type="InterPro" id="IPR056681">
    <property type="entry name" value="DUF7779"/>
</dbReference>
<dbReference type="Pfam" id="PF00931">
    <property type="entry name" value="NB-ARC"/>
    <property type="match status" value="1"/>
</dbReference>
<dbReference type="Pfam" id="PF24809">
    <property type="entry name" value="DUF7708"/>
    <property type="match status" value="1"/>
</dbReference>
<dbReference type="Gene3D" id="1.25.40.10">
    <property type="entry name" value="Tetratricopeptide repeat domain"/>
    <property type="match status" value="2"/>
</dbReference>
<protein>
    <submittedName>
        <fullName evidence="5">Tetratricopeptide-like helical domain</fullName>
    </submittedName>
</protein>
<evidence type="ECO:0000259" key="3">
    <source>
        <dbReference type="Pfam" id="PF24809"/>
    </source>
</evidence>
<dbReference type="EMBL" id="FWEW01001482">
    <property type="protein sequence ID" value="SLM37267.1"/>
    <property type="molecule type" value="Genomic_DNA"/>
</dbReference>
<evidence type="ECO:0000313" key="5">
    <source>
        <dbReference type="EMBL" id="SLM37267.1"/>
    </source>
</evidence>
<sequence>MWPVGLKFGGGEDDGPLQAEEPLADYPDVRGVVMESRHRGGDGDGVGDGVGLGDDNLPPLSSNAGQKSSTHTTQISTPGNADLNTSSESEVPPDYPSTGLHEESQIWQNAIHKYYDELAKGGIKGPAINKDLWNIKSPLDLLEQIKALEPADARASRAWLGSLRRLETILLGLNDFAVVTAWALGMNGRVAAVLAQPVLPEILDMFEELRRTLPRYKKYEEVLHMTKTLEDALSDMYTEIIIFCARSITFFRNNPNIGRSRNAWSEFNSEFLRTVANLRNHSRRVDEEADMIRLTREANAAETIKVMKGLKDLKLGNEVNLPCHMIPYGLNPRFFSRLDEVALVKNVLDPLEGKDELRVMAIHGLGGVGKTQLALHYANTSLRAYDAIVWIPSETQIKMTQALSIFAKKLGLPRKDDTEDGMQASLKVRDWLNTSGRRFLLIFDNVDKIDILLQVWPASDKGSILITTRSPAVASKRATNIVHLQSFTAETGLEALYSLTNISPVTDSDSKAAQEICHLLGGLPLAIVQISEFIRDRGCSYEEFLPMYRTSAAKIHSRGETPIEYNHTLSTVWDLSLERLTPEARILQNLLVFFDADKIEERLLSNPKAGILDERLEFLGDEFEFGAAVSVLVRSSLVNRSSANKAISVHRLVQNAVFARLSENEVIFYLDSTITLLAKGFPNTWNKQGPQQGHGWASWETCSEVLPHVSRLIDLATKHKLKARQPELFAELVFRVATYLWEREQPTASRLFFTFGLSLDVDRAGPTCNPAVRLLGHIALDMAQPRAALEAYNETLASRLKLVEANDPAIADVYDSIACSYTEMDNVPKALEILNKTTEIRKSNDSSRMSRTFAIFAMTYLRAKMPAEALTALKDCWRLQKLTEEQIAHSKYPKHSGDIVLLSRIHFAQGDTASALQLASKSIIIRKGILGDKGPRVADSMYLVAQMLRAEHKDASAAKLLREIVDLCQGMVDMEGHLARTLWTLASIEEDFGNKYEAGQLRIQAQDAREKIKGREGEDEDTDEGFSRLVGYMLW</sequence>
<dbReference type="SUPFAM" id="SSF48452">
    <property type="entry name" value="TPR-like"/>
    <property type="match status" value="1"/>
</dbReference>
<feature type="region of interest" description="Disordered" evidence="1">
    <location>
        <begin position="1"/>
        <end position="99"/>
    </location>
</feature>
<evidence type="ECO:0000256" key="1">
    <source>
        <dbReference type="SAM" id="MobiDB-lite"/>
    </source>
</evidence>
<feature type="domain" description="NB-ARC" evidence="2">
    <location>
        <begin position="344"/>
        <end position="494"/>
    </location>
</feature>
<feature type="compositionally biased region" description="Gly residues" evidence="1">
    <location>
        <begin position="43"/>
        <end position="52"/>
    </location>
</feature>
<proteinExistence type="predicted"/>
<dbReference type="InterPro" id="IPR002182">
    <property type="entry name" value="NB-ARC"/>
</dbReference>
<dbReference type="AlphaFoldDB" id="A0A1W5D2A9"/>
<reference evidence="6" key="1">
    <citation type="submission" date="2017-03" db="EMBL/GenBank/DDBJ databases">
        <authorList>
            <person name="Sharma R."/>
            <person name="Thines M."/>
        </authorList>
    </citation>
    <scope>NUCLEOTIDE SEQUENCE [LARGE SCALE GENOMIC DNA]</scope>
</reference>
<evidence type="ECO:0000259" key="4">
    <source>
        <dbReference type="Pfam" id="PF25000"/>
    </source>
</evidence>
<accession>A0A1W5D2A9</accession>
<dbReference type="InterPro" id="IPR011990">
    <property type="entry name" value="TPR-like_helical_dom_sf"/>
</dbReference>
<dbReference type="PRINTS" id="PR00364">
    <property type="entry name" value="DISEASERSIST"/>
</dbReference>
<keyword evidence="6" id="KW-1185">Reference proteome</keyword>
<dbReference type="GO" id="GO:0043531">
    <property type="term" value="F:ADP binding"/>
    <property type="evidence" value="ECO:0007669"/>
    <property type="project" value="InterPro"/>
</dbReference>
<feature type="compositionally biased region" description="Polar residues" evidence="1">
    <location>
        <begin position="59"/>
        <end position="89"/>
    </location>
</feature>
<organism evidence="5 6">
    <name type="scientific">Lasallia pustulata</name>
    <dbReference type="NCBI Taxonomy" id="136370"/>
    <lineage>
        <taxon>Eukaryota</taxon>
        <taxon>Fungi</taxon>
        <taxon>Dikarya</taxon>
        <taxon>Ascomycota</taxon>
        <taxon>Pezizomycotina</taxon>
        <taxon>Lecanoromycetes</taxon>
        <taxon>OSLEUM clade</taxon>
        <taxon>Umbilicariomycetidae</taxon>
        <taxon>Umbilicariales</taxon>
        <taxon>Umbilicariaceae</taxon>
        <taxon>Lasallia</taxon>
    </lineage>
</organism>
<feature type="domain" description="DUF7779" evidence="4">
    <location>
        <begin position="576"/>
        <end position="665"/>
    </location>
</feature>
<dbReference type="Proteomes" id="UP000192927">
    <property type="component" value="Unassembled WGS sequence"/>
</dbReference>